<comment type="similarity">
    <text evidence="3 9">Belongs to the phosphoglycerate mutase family. BPG-dependent PGAM subfamily.</text>
</comment>
<evidence type="ECO:0000313" key="11">
    <source>
        <dbReference type="Proteomes" id="UP000788993"/>
    </source>
</evidence>
<dbReference type="InterPro" id="IPR013078">
    <property type="entry name" value="His_Pase_superF_clade-1"/>
</dbReference>
<dbReference type="InterPro" id="IPR029033">
    <property type="entry name" value="His_PPase_superfam"/>
</dbReference>
<dbReference type="PANTHER" id="PTHR11931">
    <property type="entry name" value="PHOSPHOGLYCERATE MUTASE"/>
    <property type="match status" value="1"/>
</dbReference>
<dbReference type="SMART" id="SM00855">
    <property type="entry name" value="PGAM"/>
    <property type="match status" value="1"/>
</dbReference>
<dbReference type="EMBL" id="JAEUBD010001178">
    <property type="protein sequence ID" value="KAH3664694.1"/>
    <property type="molecule type" value="Genomic_DNA"/>
</dbReference>
<dbReference type="AlphaFoldDB" id="A0A9P8P4R7"/>
<feature type="binding site" evidence="7">
    <location>
        <begin position="89"/>
        <end position="92"/>
    </location>
    <ligand>
        <name>substrate</name>
    </ligand>
</feature>
<comment type="caution">
    <text evidence="10">The sequence shown here is derived from an EMBL/GenBank/DDBJ whole genome shotgun (WGS) entry which is preliminary data.</text>
</comment>
<reference evidence="10" key="2">
    <citation type="submission" date="2021-01" db="EMBL/GenBank/DDBJ databases">
        <authorList>
            <person name="Schikora-Tamarit M.A."/>
        </authorList>
    </citation>
    <scope>NUCLEOTIDE SEQUENCE</scope>
    <source>
        <strain evidence="10">NCAIM Y.01608</strain>
    </source>
</reference>
<dbReference type="OrthoDB" id="354304at2759"/>
<dbReference type="GO" id="GO:0006096">
    <property type="term" value="P:glycolytic process"/>
    <property type="evidence" value="ECO:0007669"/>
    <property type="project" value="UniProtKB-KW"/>
</dbReference>
<dbReference type="GO" id="GO:0004619">
    <property type="term" value="F:phosphoglycerate mutase activity"/>
    <property type="evidence" value="ECO:0007669"/>
    <property type="project" value="UniProtKB-EC"/>
</dbReference>
<feature type="binding site" evidence="7">
    <location>
        <position position="62"/>
    </location>
    <ligand>
        <name>substrate</name>
    </ligand>
</feature>
<sequence>MPGTLILIRHGQSLWNKDDRFCGWVDIKLSETGREQARHSAKLILESGYVQPDICFTSRLSRAIESANIILEEMDCQYIDEVKSWRLNERHYGKLQGEPKSHILELYGKEQYQFWRRAFKGCPPAVDPGDKYYCIDDRRYARVAKNELPRAESLQMVTKRLLPFYNKYVVPHLEADETVLMVTHGSIVRALVKHLYAIDDEAISSVNIPNGIPMVIKFNSAMAPETEHFEFLDPERARIEAEKVARQGFEKSK</sequence>
<feature type="binding site" evidence="7">
    <location>
        <begin position="9"/>
        <end position="16"/>
    </location>
    <ligand>
        <name>substrate</name>
    </ligand>
</feature>
<gene>
    <name evidence="10" type="ORF">OGATHE_003509</name>
</gene>
<keyword evidence="4 9" id="KW-0324">Glycolysis</keyword>
<comment type="pathway">
    <text evidence="2 9">Carbohydrate degradation; glycolysis; pyruvate from D-glyceraldehyde 3-phosphate: step 3/5.</text>
</comment>
<dbReference type="Pfam" id="PF00300">
    <property type="entry name" value="His_Phos_1"/>
    <property type="match status" value="2"/>
</dbReference>
<name>A0A9P8P4R7_9ASCO</name>
<dbReference type="InterPro" id="IPR005952">
    <property type="entry name" value="Phosphogly_mut1"/>
</dbReference>
<proteinExistence type="inferred from homology"/>
<dbReference type="HAMAP" id="MF_01039">
    <property type="entry name" value="PGAM_GpmA"/>
    <property type="match status" value="1"/>
</dbReference>
<keyword evidence="5 9" id="KW-0413">Isomerase</keyword>
<dbReference type="CDD" id="cd07067">
    <property type="entry name" value="HP_PGM_like"/>
    <property type="match status" value="1"/>
</dbReference>
<dbReference type="InterPro" id="IPR001345">
    <property type="entry name" value="PG/BPGM_mutase_AS"/>
</dbReference>
<evidence type="ECO:0000313" key="10">
    <source>
        <dbReference type="EMBL" id="KAH3664694.1"/>
    </source>
</evidence>
<feature type="active site" description="Proton donor/acceptor" evidence="6">
    <location>
        <position position="89"/>
    </location>
</feature>
<evidence type="ECO:0000256" key="3">
    <source>
        <dbReference type="ARBA" id="ARBA00006717"/>
    </source>
</evidence>
<comment type="catalytic activity">
    <reaction evidence="1 9">
        <text>(2R)-2-phosphoglycerate = (2R)-3-phosphoglycerate</text>
        <dbReference type="Rhea" id="RHEA:15901"/>
        <dbReference type="ChEBI" id="CHEBI:58272"/>
        <dbReference type="ChEBI" id="CHEBI:58289"/>
        <dbReference type="EC" id="5.4.2.11"/>
    </reaction>
</comment>
<evidence type="ECO:0000256" key="5">
    <source>
        <dbReference type="ARBA" id="ARBA00023235"/>
    </source>
</evidence>
<evidence type="ECO:0000256" key="6">
    <source>
        <dbReference type="PIRSR" id="PIRSR613078-1"/>
    </source>
</evidence>
<evidence type="ECO:0000256" key="8">
    <source>
        <dbReference type="PIRSR" id="PIRSR613078-3"/>
    </source>
</evidence>
<dbReference type="NCBIfam" id="TIGR01258">
    <property type="entry name" value="pgm_1"/>
    <property type="match status" value="1"/>
</dbReference>
<organism evidence="10 11">
    <name type="scientific">Ogataea polymorpha</name>
    <dbReference type="NCBI Taxonomy" id="460523"/>
    <lineage>
        <taxon>Eukaryota</taxon>
        <taxon>Fungi</taxon>
        <taxon>Dikarya</taxon>
        <taxon>Ascomycota</taxon>
        <taxon>Saccharomycotina</taxon>
        <taxon>Pichiomycetes</taxon>
        <taxon>Pichiales</taxon>
        <taxon>Pichiaceae</taxon>
        <taxon>Ogataea</taxon>
    </lineage>
</organism>
<feature type="binding site" evidence="7">
    <location>
        <begin position="116"/>
        <end position="117"/>
    </location>
    <ligand>
        <name>substrate</name>
    </ligand>
</feature>
<dbReference type="EC" id="5.4.2.11" evidence="9"/>
<reference evidence="10" key="1">
    <citation type="journal article" date="2021" name="Open Biol.">
        <title>Shared evolutionary footprints suggest mitochondrial oxidative damage underlies multiple complex I losses in fungi.</title>
        <authorList>
            <person name="Schikora-Tamarit M.A."/>
            <person name="Marcet-Houben M."/>
            <person name="Nosek J."/>
            <person name="Gabaldon T."/>
        </authorList>
    </citation>
    <scope>NUCLEOTIDE SEQUENCE</scope>
    <source>
        <strain evidence="10">NCAIM Y.01608</strain>
    </source>
</reference>
<evidence type="ECO:0000256" key="1">
    <source>
        <dbReference type="ARBA" id="ARBA00000380"/>
    </source>
</evidence>
<dbReference type="PIRSF" id="PIRSF000709">
    <property type="entry name" value="6PFK_2-Ptase"/>
    <property type="match status" value="1"/>
</dbReference>
<feature type="active site" description="Tele-phosphohistidine intermediate" evidence="6">
    <location>
        <position position="10"/>
    </location>
</feature>
<evidence type="ECO:0000256" key="9">
    <source>
        <dbReference type="RuleBase" id="RU004511"/>
    </source>
</evidence>
<accession>A0A9P8P4R7</accession>
<evidence type="ECO:0000256" key="4">
    <source>
        <dbReference type="ARBA" id="ARBA00023152"/>
    </source>
</evidence>
<feature type="binding site" evidence="7">
    <location>
        <position position="100"/>
    </location>
    <ligand>
        <name>substrate</name>
    </ligand>
</feature>
<dbReference type="FunFam" id="3.40.50.1240:FF:000003">
    <property type="entry name" value="2,3-bisphosphoglycerate-dependent phosphoglycerate mutase"/>
    <property type="match status" value="1"/>
</dbReference>
<protein>
    <recommendedName>
        <fullName evidence="9">Phosphoglycerate mutase</fullName>
        <ecNumber evidence="9">5.4.2.11</ecNumber>
    </recommendedName>
</protein>
<dbReference type="PROSITE" id="PS00175">
    <property type="entry name" value="PG_MUTASE"/>
    <property type="match status" value="1"/>
</dbReference>
<dbReference type="Gene3D" id="3.40.50.1240">
    <property type="entry name" value="Phosphoglycerate mutase-like"/>
    <property type="match status" value="1"/>
</dbReference>
<keyword evidence="11" id="KW-1185">Reference proteome</keyword>
<dbReference type="SUPFAM" id="SSF53254">
    <property type="entry name" value="Phosphoglycerate mutase-like"/>
    <property type="match status" value="1"/>
</dbReference>
<evidence type="ECO:0000256" key="7">
    <source>
        <dbReference type="PIRSR" id="PIRSR613078-2"/>
    </source>
</evidence>
<evidence type="ECO:0000256" key="2">
    <source>
        <dbReference type="ARBA" id="ARBA00004798"/>
    </source>
</evidence>
<dbReference type="Proteomes" id="UP000788993">
    <property type="component" value="Unassembled WGS sequence"/>
</dbReference>
<feature type="site" description="Transition state stabilizer" evidence="8">
    <location>
        <position position="184"/>
    </location>
</feature>